<accession>A0A5B7EVM8</accession>
<proteinExistence type="predicted"/>
<name>A0A5B7EVM8_PORTR</name>
<dbReference type="EMBL" id="VSRR010003504">
    <property type="protein sequence ID" value="MPC36384.1"/>
    <property type="molecule type" value="Genomic_DNA"/>
</dbReference>
<dbReference type="AlphaFoldDB" id="A0A5B7EVM8"/>
<feature type="signal peptide" evidence="1">
    <location>
        <begin position="1"/>
        <end position="22"/>
    </location>
</feature>
<evidence type="ECO:0000313" key="2">
    <source>
        <dbReference type="EMBL" id="MPC36384.1"/>
    </source>
</evidence>
<evidence type="ECO:0000256" key="1">
    <source>
        <dbReference type="SAM" id="SignalP"/>
    </source>
</evidence>
<gene>
    <name evidence="2" type="ORF">E2C01_029840</name>
</gene>
<sequence>MVYFVFLTKLLLLGPMIKTSEKIHTAKEHRHVRAQKMNNDTQRGLNVRVDVGSQAIAVPHTDGFSYLENIVVFQGVNYIKFSGVYKKNCMLGRSYLELLH</sequence>
<keyword evidence="3" id="KW-1185">Reference proteome</keyword>
<reference evidence="2 3" key="1">
    <citation type="submission" date="2019-05" db="EMBL/GenBank/DDBJ databases">
        <title>Another draft genome of Portunus trituberculatus and its Hox gene families provides insights of decapod evolution.</title>
        <authorList>
            <person name="Jeong J.-H."/>
            <person name="Song I."/>
            <person name="Kim S."/>
            <person name="Choi T."/>
            <person name="Kim D."/>
            <person name="Ryu S."/>
            <person name="Kim W."/>
        </authorList>
    </citation>
    <scope>NUCLEOTIDE SEQUENCE [LARGE SCALE GENOMIC DNA]</scope>
    <source>
        <tissue evidence="2">Muscle</tissue>
    </source>
</reference>
<dbReference type="Proteomes" id="UP000324222">
    <property type="component" value="Unassembled WGS sequence"/>
</dbReference>
<protein>
    <submittedName>
        <fullName evidence="2">Uncharacterized protein</fullName>
    </submittedName>
</protein>
<comment type="caution">
    <text evidence="2">The sequence shown here is derived from an EMBL/GenBank/DDBJ whole genome shotgun (WGS) entry which is preliminary data.</text>
</comment>
<keyword evidence="1" id="KW-0732">Signal</keyword>
<feature type="chain" id="PRO_5022703411" evidence="1">
    <location>
        <begin position="23"/>
        <end position="100"/>
    </location>
</feature>
<evidence type="ECO:0000313" key="3">
    <source>
        <dbReference type="Proteomes" id="UP000324222"/>
    </source>
</evidence>
<organism evidence="2 3">
    <name type="scientific">Portunus trituberculatus</name>
    <name type="common">Swimming crab</name>
    <name type="synonym">Neptunus trituberculatus</name>
    <dbReference type="NCBI Taxonomy" id="210409"/>
    <lineage>
        <taxon>Eukaryota</taxon>
        <taxon>Metazoa</taxon>
        <taxon>Ecdysozoa</taxon>
        <taxon>Arthropoda</taxon>
        <taxon>Crustacea</taxon>
        <taxon>Multicrustacea</taxon>
        <taxon>Malacostraca</taxon>
        <taxon>Eumalacostraca</taxon>
        <taxon>Eucarida</taxon>
        <taxon>Decapoda</taxon>
        <taxon>Pleocyemata</taxon>
        <taxon>Brachyura</taxon>
        <taxon>Eubrachyura</taxon>
        <taxon>Portunoidea</taxon>
        <taxon>Portunidae</taxon>
        <taxon>Portuninae</taxon>
        <taxon>Portunus</taxon>
    </lineage>
</organism>